<dbReference type="Gene3D" id="3.30.420.40">
    <property type="match status" value="2"/>
</dbReference>
<gene>
    <name evidence="1" type="ORF">GCM10009639_26420</name>
</gene>
<keyword evidence="2" id="KW-1185">Reference proteome</keyword>
<dbReference type="InterPro" id="IPR043129">
    <property type="entry name" value="ATPase_NBD"/>
</dbReference>
<dbReference type="RefSeq" id="WP_344333550.1">
    <property type="nucleotide sequence ID" value="NZ_BAAAKJ010000133.1"/>
</dbReference>
<name>A0ABN1XYX3_9ACTN</name>
<dbReference type="Gene3D" id="3.90.640.10">
    <property type="entry name" value="Actin, Chain A, domain 4"/>
    <property type="match status" value="1"/>
</dbReference>
<comment type="caution">
    <text evidence="1">The sequence shown here is derived from an EMBL/GenBank/DDBJ whole genome shotgun (WGS) entry which is preliminary data.</text>
</comment>
<dbReference type="EMBL" id="BAAAKJ010000133">
    <property type="protein sequence ID" value="GAA1393381.1"/>
    <property type="molecule type" value="Genomic_DNA"/>
</dbReference>
<evidence type="ECO:0008006" key="3">
    <source>
        <dbReference type="Google" id="ProtNLM"/>
    </source>
</evidence>
<sequence>MSTLQITFEAVPGLTGADQAFTSAEREDGGHALPQVVLESYDNLLGYPRELRVIETADGPAPLRQWLRNEWTPMPFPDHLPVYGRLVVIPSLVVPAEVVRAPGSPGGDVRVSVTWRLTYRTEKGVQAEDFASVELTFGSGAAPQSAAPLLDGIPRHIGSGQVFYHFAAVDFGNTGSTATLYNGEENVIWRIDPEQNRSLGASLAEVVHRAPGAAPVAPPAWAAAAEPLAGRVLADQPEGERTPQRLAELLTLGDGPTTALVEATSHELEKLARTAGLSEWLVPHLHTAYDRAFRVPPLTRLGLRRVDFLAASSTTYEVPSVLVVRDGRLTLSVAESNSPLRGLKRRLRRPGPIPVPDLGPDVVHGSDDLMALAFVRLIESAEENIRHPQTGEPRHLVELVVTHPTTTPPDALNRLEALLKEKCGLQQVTLSYDEGVAAGLFFVMRDFSGSTGSGVEALRAASRKLPDRERDTWRQTMLVIDIGGGTTDIALLGLTLTDYSLPMDEEQARVRGRRYELRPEVLGSSGHPDLGGDYLTLRVYYLLKAAFADYLLELAHEEQSAAHGGDGSGGGSPSGIGQELLALLPDAPAAGPAAPPRKLAADVLSHLSSPVLPKTLAPERVAKLLTAILPTGWEPGAHLENPLFRKVWADAEQAKIKLGRTPSEGAEPVWTVTRSRVIEWLNDLPDRERAAGLGALLDRRKSEELFDIRREDFDRLAVPVFREAAAIAVELVQSRFGQDRSMTLDRIILCGRSTSMQIVLDSVAKEIAPRSLPNGRPVFRNPGAIDVEAPFAKQATSIGAAWAHSRGLQRDRSGRAADEIGNLRTSTVEINVGDLSATLPCDFSLIDTNNERALVFAVGTPYDEVPGGRLAVRSRWTPPDWSINLHRPLNAEVSMSWATYDVRRKALDQGVTLDEDLWAGRLSDGVEPSMRMMMEIDERLEPRVYFRQGDHAHHVVDGTFLDLAALGCARLGEDGHLTGLAGPVTMAGINREGVPSTPVEVLPHWSDGVRLTERMPVTFHHSHDLAGPDEPVPGLLIPFAPVPSADEYVFAYVAEDGTERPLGRLNAPVGHRRTSRHLSLDSLGLLRVHPTVPPFLEAQDLRTVQEHPGTVFSALMTQDLDSLYPDWDPFSGRH</sequence>
<evidence type="ECO:0000313" key="1">
    <source>
        <dbReference type="EMBL" id="GAA1393381.1"/>
    </source>
</evidence>
<organism evidence="1 2">
    <name type="scientific">Kitasatospora putterlickiae</name>
    <dbReference type="NCBI Taxonomy" id="221725"/>
    <lineage>
        <taxon>Bacteria</taxon>
        <taxon>Bacillati</taxon>
        <taxon>Actinomycetota</taxon>
        <taxon>Actinomycetes</taxon>
        <taxon>Kitasatosporales</taxon>
        <taxon>Streptomycetaceae</taxon>
        <taxon>Kitasatospora</taxon>
    </lineage>
</organism>
<dbReference type="Proteomes" id="UP001499863">
    <property type="component" value="Unassembled WGS sequence"/>
</dbReference>
<reference evidence="1 2" key="1">
    <citation type="journal article" date="2019" name="Int. J. Syst. Evol. Microbiol.">
        <title>The Global Catalogue of Microorganisms (GCM) 10K type strain sequencing project: providing services to taxonomists for standard genome sequencing and annotation.</title>
        <authorList>
            <consortium name="The Broad Institute Genomics Platform"/>
            <consortium name="The Broad Institute Genome Sequencing Center for Infectious Disease"/>
            <person name="Wu L."/>
            <person name="Ma J."/>
        </authorList>
    </citation>
    <scope>NUCLEOTIDE SEQUENCE [LARGE SCALE GENOMIC DNA]</scope>
    <source>
        <strain evidence="1 2">JCM 12393</strain>
    </source>
</reference>
<protein>
    <recommendedName>
        <fullName evidence="3">Molecular chaperone</fullName>
    </recommendedName>
</protein>
<proteinExistence type="predicted"/>
<dbReference type="SUPFAM" id="SSF53067">
    <property type="entry name" value="Actin-like ATPase domain"/>
    <property type="match status" value="1"/>
</dbReference>
<evidence type="ECO:0000313" key="2">
    <source>
        <dbReference type="Proteomes" id="UP001499863"/>
    </source>
</evidence>
<accession>A0ABN1XYX3</accession>